<keyword evidence="2" id="KW-1185">Reference proteome</keyword>
<dbReference type="Proteomes" id="UP000479000">
    <property type="component" value="Unassembled WGS sequence"/>
</dbReference>
<evidence type="ECO:0000313" key="2">
    <source>
        <dbReference type="Proteomes" id="UP000479000"/>
    </source>
</evidence>
<dbReference type="AlphaFoldDB" id="A0A6H5HXF0"/>
<name>A0A6H5HXF0_9HEMI</name>
<dbReference type="EMBL" id="CADCXU010034687">
    <property type="protein sequence ID" value="CAB0019906.1"/>
    <property type="molecule type" value="Genomic_DNA"/>
</dbReference>
<reference evidence="1 2" key="1">
    <citation type="submission" date="2020-02" db="EMBL/GenBank/DDBJ databases">
        <authorList>
            <person name="Ferguson B K."/>
        </authorList>
    </citation>
    <scope>NUCLEOTIDE SEQUENCE [LARGE SCALE GENOMIC DNA]</scope>
</reference>
<proteinExistence type="predicted"/>
<accession>A0A6H5HXF0</accession>
<sequence length="66" mass="7636">MLRHLFVDFVRGRSIVIAKGGVSEARTQYISQRLTANTKNLNGIELFQKSPLWTPYISETRRSRIN</sequence>
<gene>
    <name evidence="1" type="ORF">NTEN_LOCUS23546</name>
</gene>
<organism evidence="1 2">
    <name type="scientific">Nesidiocoris tenuis</name>
    <dbReference type="NCBI Taxonomy" id="355587"/>
    <lineage>
        <taxon>Eukaryota</taxon>
        <taxon>Metazoa</taxon>
        <taxon>Ecdysozoa</taxon>
        <taxon>Arthropoda</taxon>
        <taxon>Hexapoda</taxon>
        <taxon>Insecta</taxon>
        <taxon>Pterygota</taxon>
        <taxon>Neoptera</taxon>
        <taxon>Paraneoptera</taxon>
        <taxon>Hemiptera</taxon>
        <taxon>Heteroptera</taxon>
        <taxon>Panheteroptera</taxon>
        <taxon>Cimicomorpha</taxon>
        <taxon>Miridae</taxon>
        <taxon>Dicyphina</taxon>
        <taxon>Nesidiocoris</taxon>
    </lineage>
</organism>
<evidence type="ECO:0000313" key="1">
    <source>
        <dbReference type="EMBL" id="CAB0019906.1"/>
    </source>
</evidence>
<protein>
    <submittedName>
        <fullName evidence="1">Uncharacterized protein</fullName>
    </submittedName>
</protein>